<dbReference type="InterPro" id="IPR005467">
    <property type="entry name" value="His_kinase_dom"/>
</dbReference>
<dbReference type="PROSITE" id="PS50113">
    <property type="entry name" value="PAC"/>
    <property type="match status" value="2"/>
</dbReference>
<dbReference type="SUPFAM" id="SSF47226">
    <property type="entry name" value="Histidine-containing phosphotransfer domain, HPT domain"/>
    <property type="match status" value="1"/>
</dbReference>
<evidence type="ECO:0000256" key="6">
    <source>
        <dbReference type="ARBA" id="ARBA00022679"/>
    </source>
</evidence>
<sequence>MVTRIINTLVKSATYLSWLVATSALASSLAPASRLSAEKINLTTQYVQIIEENQQPKPPTMVATSTIAFADNSVAADTGANGTMRELSSQNEKSNANLTLLWGLALLSALCVLAIVFLIYANRRTRQSLIKANAALEQQVHIRSQALVDKERNFHGLFQSSRVALMVTAKDTLLDCNKAALDLYGINDKAEFSTLFPFGVSPEFQPDGARSTDVVRANLARARETGFSTFEWEHLRFGNQSFYCEVNLQPVAWQNQEAMLCTVRDITAKKLADRLNRKNDIRLKVAAEAAELADWEWTPSLQRLSGSEMLSRIIGIQPGRINLSRALYPLVYRKDLVNALRKLKAFKTSDEIFCKFEVRLKHPNGDGYRWIATTLRKAASMTYQLIGVSQDITRFKHAEHLAQESEKRLNIVLNGANAGMWTWDGENNTYSTNETWNHVLGYEASTLNLSFGESVDKWMSLIHKSDRKRVEHLFNNYVAGRAKGFCLECQMKTKQGDWRWFIVRGSALARDKRNRASRISGLVIDITATKKLQLQLESSSSIAEQVAKEREIIINTIPGIVFTCRLDEDRTMLFMSDMTEPILQLPPTDFLSGDVSYASLIHPDDRLLVNQTIYDAAAKHQTYQVEYRVTRKDGEQLWVYESGQASYDRQGNLVVLHGTIIDINARKESEQLFHALIESAPECMMVINQANEIVIANALAEKLFGYQKQELLGQSIEMLIPQEYRAGHKAHVAGYMAAPTVRKMGFGMAFNAIHAKGFEFPAEISLSPLNSGEDLLVCAAIRDISQRKLEEQQMLSAKEAAEQATRAKSDFLANMSHEIRTPMNAIIGMSHLALQQPLPTKAQNYIQKVELSAQSLLGIINDILDFSKIEAGKLDIESIDFSLHEVIDHFSATFGLKAAQKNIELLVDLTPDTPTNLVGDPLRLKQILLNLGSNAIKFTDSGEIKLSIKANFNKQIENHAENHSKKHNEQANTTYTELEFTVSDTGIGMSQPQQAGLFQAFSQADSSTTRKYGGTGLGLTITKNLVELMGGNISVTSAQGDGTSFNFTCNLKLSEKNIDKKIVVPAHLAHLNALIVDDNESAQVIFADMLRHFGYQAQAAASGQEALALLTAPNAHFDILFVDWIMPSMDGFAFLQALTQQLAPDNIPKVVMMTAYDIQEMAEQAQQKAILYNAALSKPANPSHLYESILAAFSNHPTVADEQPTNQRRSWPQLAGKRILLVEDNEFNQELAADLLSSEHIDVAIAENGEVALAMLEPDKYDAILMDCQMPVMDGYTATTLIRQNSAYDQLPIIAMTANVMQRDIERTQAVGMNEHIGKPIDVNSLFSVLAKCLLPIEAWTMPPQEQEQEQEQATQTKQIGVALKKPREIQPAISGVDSKKGLKTVAGDIALYHKLLARFIEGNQDFLAKFEQADQETKIRLAHTLKGTSANIGATQVQQLAAQLEQDLGAAIKPKALSALAVKLNDAIALVSKAISQYLALLESTPPKDKSPSLPPFNEQELIEAVSEIITLMQEFDSEAVDKLSLLLERVEPDSEYHEPLKQANTYLSAYDFEAAVEVLTTKFGQLNG</sequence>
<feature type="domain" description="Response regulatory" evidence="20">
    <location>
        <begin position="1072"/>
        <end position="1193"/>
    </location>
</feature>
<comment type="caution">
    <text evidence="24">The sequence shown here is derived from an EMBL/GenBank/DDBJ whole genome shotgun (WGS) entry which is preliminary data.</text>
</comment>
<dbReference type="SMART" id="SM00387">
    <property type="entry name" value="HATPase_c"/>
    <property type="match status" value="1"/>
</dbReference>
<dbReference type="GO" id="GO:0005524">
    <property type="term" value="F:ATP binding"/>
    <property type="evidence" value="ECO:0007669"/>
    <property type="project" value="UniProtKB-KW"/>
</dbReference>
<dbReference type="EMBL" id="QUOU01000001">
    <property type="protein sequence ID" value="REL26340.1"/>
    <property type="molecule type" value="Genomic_DNA"/>
</dbReference>
<dbReference type="OrthoDB" id="9810730at2"/>
<dbReference type="GO" id="GO:0005886">
    <property type="term" value="C:plasma membrane"/>
    <property type="evidence" value="ECO:0007669"/>
    <property type="project" value="UniProtKB-SubCell"/>
</dbReference>
<dbReference type="InterPro" id="IPR036890">
    <property type="entry name" value="HATPase_C_sf"/>
</dbReference>
<dbReference type="PANTHER" id="PTHR45339:SF1">
    <property type="entry name" value="HYBRID SIGNAL TRANSDUCTION HISTIDINE KINASE J"/>
    <property type="match status" value="1"/>
</dbReference>
<dbReference type="InterPro" id="IPR003594">
    <property type="entry name" value="HATPase_dom"/>
</dbReference>
<dbReference type="InterPro" id="IPR000014">
    <property type="entry name" value="PAS"/>
</dbReference>
<keyword evidence="6" id="KW-0808">Transferase</keyword>
<evidence type="ECO:0000256" key="15">
    <source>
        <dbReference type="PROSITE-ProRule" id="PRU00110"/>
    </source>
</evidence>
<evidence type="ECO:0000313" key="25">
    <source>
        <dbReference type="Proteomes" id="UP000256478"/>
    </source>
</evidence>
<evidence type="ECO:0000256" key="1">
    <source>
        <dbReference type="ARBA" id="ARBA00000085"/>
    </source>
</evidence>
<dbReference type="PRINTS" id="PR00344">
    <property type="entry name" value="BCTRLSENSOR"/>
</dbReference>
<dbReference type="PANTHER" id="PTHR45339">
    <property type="entry name" value="HYBRID SIGNAL TRANSDUCTION HISTIDINE KINASE J"/>
    <property type="match status" value="1"/>
</dbReference>
<keyword evidence="9" id="KW-0418">Kinase</keyword>
<evidence type="ECO:0000256" key="3">
    <source>
        <dbReference type="ARBA" id="ARBA00012438"/>
    </source>
</evidence>
<keyword evidence="8" id="KW-0547">Nucleotide-binding</keyword>
<keyword evidence="4" id="KW-1003">Cell membrane</keyword>
<feature type="domain" description="HPt" evidence="23">
    <location>
        <begin position="1382"/>
        <end position="1486"/>
    </location>
</feature>
<dbReference type="Gene3D" id="1.10.287.130">
    <property type="match status" value="1"/>
</dbReference>
<dbReference type="FunFam" id="1.10.287.130:FF:000038">
    <property type="entry name" value="Sensory transduction histidine kinase"/>
    <property type="match status" value="1"/>
</dbReference>
<evidence type="ECO:0000256" key="14">
    <source>
        <dbReference type="ARBA" id="ARBA00023306"/>
    </source>
</evidence>
<dbReference type="Pfam" id="PF00989">
    <property type="entry name" value="PAS"/>
    <property type="match status" value="1"/>
</dbReference>
<dbReference type="PROSITE" id="PS50110">
    <property type="entry name" value="RESPONSE_REGULATORY"/>
    <property type="match status" value="2"/>
</dbReference>
<proteinExistence type="predicted"/>
<evidence type="ECO:0000256" key="10">
    <source>
        <dbReference type="ARBA" id="ARBA00022840"/>
    </source>
</evidence>
<keyword evidence="7 17" id="KW-0812">Transmembrane</keyword>
<keyword evidence="5 16" id="KW-0597">Phosphoprotein</keyword>
<feature type="modified residue" description="4-aspartylphosphate" evidence="16">
    <location>
        <position position="1267"/>
    </location>
</feature>
<evidence type="ECO:0000259" key="22">
    <source>
        <dbReference type="PROSITE" id="PS50113"/>
    </source>
</evidence>
<dbReference type="CDD" id="cd16922">
    <property type="entry name" value="HATPase_EvgS-ArcB-TorS-like"/>
    <property type="match status" value="1"/>
</dbReference>
<evidence type="ECO:0000256" key="18">
    <source>
        <dbReference type="SAM" id="SignalP"/>
    </source>
</evidence>
<dbReference type="NCBIfam" id="TIGR00229">
    <property type="entry name" value="sensory_box"/>
    <property type="match status" value="3"/>
</dbReference>
<evidence type="ECO:0000313" key="24">
    <source>
        <dbReference type="EMBL" id="REL26340.1"/>
    </source>
</evidence>
<dbReference type="PROSITE" id="PS50109">
    <property type="entry name" value="HIS_KIN"/>
    <property type="match status" value="1"/>
</dbReference>
<feature type="domain" description="Response regulatory" evidence="20">
    <location>
        <begin position="1218"/>
        <end position="1334"/>
    </location>
</feature>
<evidence type="ECO:0000256" key="12">
    <source>
        <dbReference type="ARBA" id="ARBA00023012"/>
    </source>
</evidence>
<dbReference type="InterPro" id="IPR036097">
    <property type="entry name" value="HisK_dim/P_sf"/>
</dbReference>
<dbReference type="Pfam" id="PF00072">
    <property type="entry name" value="Response_reg"/>
    <property type="match status" value="2"/>
</dbReference>
<dbReference type="InterPro" id="IPR008207">
    <property type="entry name" value="Sig_transdc_His_kin_Hpt_dom"/>
</dbReference>
<dbReference type="CDD" id="cd00082">
    <property type="entry name" value="HisKA"/>
    <property type="match status" value="1"/>
</dbReference>
<dbReference type="SMART" id="SM00388">
    <property type="entry name" value="HisKA"/>
    <property type="match status" value="1"/>
</dbReference>
<feature type="domain" description="Histidine kinase" evidence="19">
    <location>
        <begin position="814"/>
        <end position="1053"/>
    </location>
</feature>
<comment type="catalytic activity">
    <reaction evidence="1">
        <text>ATP + protein L-histidine = ADP + protein N-phospho-L-histidine.</text>
        <dbReference type="EC" id="2.7.13.3"/>
    </reaction>
</comment>
<evidence type="ECO:0000256" key="13">
    <source>
        <dbReference type="ARBA" id="ARBA00023136"/>
    </source>
</evidence>
<evidence type="ECO:0000259" key="21">
    <source>
        <dbReference type="PROSITE" id="PS50112"/>
    </source>
</evidence>
<dbReference type="SUPFAM" id="SSF55874">
    <property type="entry name" value="ATPase domain of HSP90 chaperone/DNA topoisomerase II/histidine kinase"/>
    <property type="match status" value="1"/>
</dbReference>
<name>A0A3E0TPT8_9GAMM</name>
<dbReference type="Proteomes" id="UP000256478">
    <property type="component" value="Unassembled WGS sequence"/>
</dbReference>
<dbReference type="SUPFAM" id="SSF47384">
    <property type="entry name" value="Homodimeric domain of signal transducing histidine kinase"/>
    <property type="match status" value="1"/>
</dbReference>
<dbReference type="Pfam" id="PF13426">
    <property type="entry name" value="PAS_9"/>
    <property type="match status" value="1"/>
</dbReference>
<dbReference type="PROSITE" id="PS50894">
    <property type="entry name" value="HPT"/>
    <property type="match status" value="1"/>
</dbReference>
<feature type="modified residue" description="Phosphohistidine" evidence="15">
    <location>
        <position position="1424"/>
    </location>
</feature>
<dbReference type="Pfam" id="PF08447">
    <property type="entry name" value="PAS_3"/>
    <property type="match status" value="2"/>
</dbReference>
<evidence type="ECO:0000259" key="20">
    <source>
        <dbReference type="PROSITE" id="PS50110"/>
    </source>
</evidence>
<dbReference type="GO" id="GO:0006355">
    <property type="term" value="P:regulation of DNA-templated transcription"/>
    <property type="evidence" value="ECO:0007669"/>
    <property type="project" value="InterPro"/>
</dbReference>
<evidence type="ECO:0000256" key="4">
    <source>
        <dbReference type="ARBA" id="ARBA00022475"/>
    </source>
</evidence>
<feature type="domain" description="PAC" evidence="22">
    <location>
        <begin position="485"/>
        <end position="538"/>
    </location>
</feature>
<dbReference type="SMART" id="SM00073">
    <property type="entry name" value="HPT"/>
    <property type="match status" value="1"/>
</dbReference>
<dbReference type="SUPFAM" id="SSF55785">
    <property type="entry name" value="PYP-like sensor domain (PAS domain)"/>
    <property type="match status" value="4"/>
</dbReference>
<dbReference type="InterPro" id="IPR000700">
    <property type="entry name" value="PAS-assoc_C"/>
</dbReference>
<keyword evidence="18" id="KW-0732">Signal</keyword>
<evidence type="ECO:0000259" key="23">
    <source>
        <dbReference type="PROSITE" id="PS50894"/>
    </source>
</evidence>
<dbReference type="SUPFAM" id="SSF52172">
    <property type="entry name" value="CheY-like"/>
    <property type="match status" value="2"/>
</dbReference>
<evidence type="ECO:0000256" key="17">
    <source>
        <dbReference type="SAM" id="Phobius"/>
    </source>
</evidence>
<feature type="modified residue" description="4-aspartylphosphate" evidence="16">
    <location>
        <position position="1123"/>
    </location>
</feature>
<evidence type="ECO:0000259" key="19">
    <source>
        <dbReference type="PROSITE" id="PS50109"/>
    </source>
</evidence>
<dbReference type="Pfam" id="PF01627">
    <property type="entry name" value="Hpt"/>
    <property type="match status" value="1"/>
</dbReference>
<dbReference type="InterPro" id="IPR003661">
    <property type="entry name" value="HisK_dim/P_dom"/>
</dbReference>
<dbReference type="InterPro" id="IPR035965">
    <property type="entry name" value="PAS-like_dom_sf"/>
</dbReference>
<dbReference type="InterPro" id="IPR036641">
    <property type="entry name" value="HPT_dom_sf"/>
</dbReference>
<keyword evidence="13 17" id="KW-0472">Membrane</keyword>
<protein>
    <recommendedName>
        <fullName evidence="3">histidine kinase</fullName>
        <ecNumber evidence="3">2.7.13.3</ecNumber>
    </recommendedName>
</protein>
<reference evidence="24 25" key="1">
    <citation type="submission" date="2018-08" db="EMBL/GenBank/DDBJ databases">
        <title>Thalassotalea euphylliae genome.</title>
        <authorList>
            <person name="Summers S."/>
            <person name="Rice S.A."/>
            <person name="Freckelton M.L."/>
            <person name="Nedved B.T."/>
            <person name="Hadfield M.G."/>
        </authorList>
    </citation>
    <scope>NUCLEOTIDE SEQUENCE [LARGE SCALE GENOMIC DNA]</scope>
    <source>
        <strain evidence="24 25">H1</strain>
    </source>
</reference>
<dbReference type="InterPro" id="IPR013767">
    <property type="entry name" value="PAS_fold"/>
</dbReference>
<dbReference type="GO" id="GO:0000155">
    <property type="term" value="F:phosphorelay sensor kinase activity"/>
    <property type="evidence" value="ECO:0007669"/>
    <property type="project" value="InterPro"/>
</dbReference>
<evidence type="ECO:0000256" key="16">
    <source>
        <dbReference type="PROSITE-ProRule" id="PRU00169"/>
    </source>
</evidence>
<dbReference type="EC" id="2.7.13.3" evidence="3"/>
<dbReference type="Pfam" id="PF00512">
    <property type="entry name" value="HisKA"/>
    <property type="match status" value="1"/>
</dbReference>
<dbReference type="CDD" id="cd00130">
    <property type="entry name" value="PAS"/>
    <property type="match status" value="3"/>
</dbReference>
<dbReference type="FunFam" id="3.30.565.10:FF:000010">
    <property type="entry name" value="Sensor histidine kinase RcsC"/>
    <property type="match status" value="1"/>
</dbReference>
<dbReference type="InterPro" id="IPR001610">
    <property type="entry name" value="PAC"/>
</dbReference>
<dbReference type="InterPro" id="IPR011006">
    <property type="entry name" value="CheY-like_superfamily"/>
</dbReference>
<comment type="subcellular location">
    <subcellularLocation>
        <location evidence="2">Cell membrane</location>
        <topology evidence="2">Multi-pass membrane protein</topology>
    </subcellularLocation>
</comment>
<dbReference type="Gene3D" id="1.20.120.160">
    <property type="entry name" value="HPT domain"/>
    <property type="match status" value="1"/>
</dbReference>
<evidence type="ECO:0000256" key="2">
    <source>
        <dbReference type="ARBA" id="ARBA00004651"/>
    </source>
</evidence>
<keyword evidence="14" id="KW-0131">Cell cycle</keyword>
<dbReference type="CDD" id="cd00088">
    <property type="entry name" value="HPT"/>
    <property type="match status" value="1"/>
</dbReference>
<dbReference type="SMART" id="SM00086">
    <property type="entry name" value="PAC"/>
    <property type="match status" value="4"/>
</dbReference>
<gene>
    <name evidence="24" type="ORF">DXX93_06950</name>
</gene>
<feature type="domain" description="PAS" evidence="21">
    <location>
        <begin position="669"/>
        <end position="723"/>
    </location>
</feature>
<dbReference type="Gene3D" id="3.30.450.20">
    <property type="entry name" value="PAS domain"/>
    <property type="match status" value="5"/>
</dbReference>
<evidence type="ECO:0000256" key="5">
    <source>
        <dbReference type="ARBA" id="ARBA00022553"/>
    </source>
</evidence>
<accession>A0A3E0TPT8</accession>
<dbReference type="RefSeq" id="WP_116007458.1">
    <property type="nucleotide sequence ID" value="NZ_QUOU01000001.1"/>
</dbReference>
<dbReference type="SMART" id="SM00091">
    <property type="entry name" value="PAS"/>
    <property type="match status" value="4"/>
</dbReference>
<dbReference type="CDD" id="cd17546">
    <property type="entry name" value="REC_hyHK_CKI1_RcsC-like"/>
    <property type="match status" value="2"/>
</dbReference>
<feature type="domain" description="PAC" evidence="22">
    <location>
        <begin position="623"/>
        <end position="675"/>
    </location>
</feature>
<evidence type="ECO:0000256" key="8">
    <source>
        <dbReference type="ARBA" id="ARBA00022741"/>
    </source>
</evidence>
<dbReference type="Pfam" id="PF02518">
    <property type="entry name" value="HATPase_c"/>
    <property type="match status" value="1"/>
</dbReference>
<dbReference type="InterPro" id="IPR004358">
    <property type="entry name" value="Sig_transdc_His_kin-like_C"/>
</dbReference>
<dbReference type="InterPro" id="IPR001789">
    <property type="entry name" value="Sig_transdc_resp-reg_receiver"/>
</dbReference>
<dbReference type="Gene3D" id="3.30.565.10">
    <property type="entry name" value="Histidine kinase-like ATPase, C-terminal domain"/>
    <property type="match status" value="1"/>
</dbReference>
<dbReference type="PROSITE" id="PS50112">
    <property type="entry name" value="PAS"/>
    <property type="match status" value="1"/>
</dbReference>
<dbReference type="InterPro" id="IPR013655">
    <property type="entry name" value="PAS_fold_3"/>
</dbReference>
<evidence type="ECO:0000256" key="7">
    <source>
        <dbReference type="ARBA" id="ARBA00022692"/>
    </source>
</evidence>
<keyword evidence="10" id="KW-0067">ATP-binding</keyword>
<evidence type="ECO:0000256" key="9">
    <source>
        <dbReference type="ARBA" id="ARBA00022777"/>
    </source>
</evidence>
<dbReference type="SMART" id="SM00448">
    <property type="entry name" value="REC"/>
    <property type="match status" value="2"/>
</dbReference>
<feature type="chain" id="PRO_5017597336" description="histidine kinase" evidence="18">
    <location>
        <begin position="27"/>
        <end position="1570"/>
    </location>
</feature>
<keyword evidence="12" id="KW-0902">Two-component regulatory system</keyword>
<feature type="signal peptide" evidence="18">
    <location>
        <begin position="1"/>
        <end position="26"/>
    </location>
</feature>
<dbReference type="Gene3D" id="3.40.50.2300">
    <property type="match status" value="2"/>
</dbReference>
<evidence type="ECO:0000256" key="11">
    <source>
        <dbReference type="ARBA" id="ARBA00022989"/>
    </source>
</evidence>
<organism evidence="24 25">
    <name type="scientific">Thalassotalea euphylliae</name>
    <dbReference type="NCBI Taxonomy" id="1655234"/>
    <lineage>
        <taxon>Bacteria</taxon>
        <taxon>Pseudomonadati</taxon>
        <taxon>Pseudomonadota</taxon>
        <taxon>Gammaproteobacteria</taxon>
        <taxon>Alteromonadales</taxon>
        <taxon>Colwelliaceae</taxon>
        <taxon>Thalassotalea</taxon>
    </lineage>
</organism>
<keyword evidence="11 17" id="KW-1133">Transmembrane helix</keyword>
<feature type="transmembrane region" description="Helical" evidence="17">
    <location>
        <begin position="100"/>
        <end position="121"/>
    </location>
</feature>